<dbReference type="InterPro" id="IPR012912">
    <property type="entry name" value="Plasmid_pRiA4b_Orf3-like"/>
</dbReference>
<dbReference type="EMBL" id="MU865356">
    <property type="protein sequence ID" value="KAK4225969.1"/>
    <property type="molecule type" value="Genomic_DNA"/>
</dbReference>
<dbReference type="Gene3D" id="3.10.290.30">
    <property type="entry name" value="MM3350-like"/>
    <property type="match status" value="1"/>
</dbReference>
<protein>
    <recommendedName>
        <fullName evidence="1">Plasmid pRiA4b Orf3-like domain-containing protein</fullName>
    </recommendedName>
</protein>
<reference evidence="2" key="2">
    <citation type="submission" date="2023-05" db="EMBL/GenBank/DDBJ databases">
        <authorList>
            <consortium name="Lawrence Berkeley National Laboratory"/>
            <person name="Steindorff A."/>
            <person name="Hensen N."/>
            <person name="Bonometti L."/>
            <person name="Westerberg I."/>
            <person name="Brannstrom I.O."/>
            <person name="Guillou S."/>
            <person name="Cros-Aarteil S."/>
            <person name="Calhoun S."/>
            <person name="Haridas S."/>
            <person name="Kuo A."/>
            <person name="Mondo S."/>
            <person name="Pangilinan J."/>
            <person name="Riley R."/>
            <person name="Labutti K."/>
            <person name="Andreopoulos B."/>
            <person name="Lipzen A."/>
            <person name="Chen C."/>
            <person name="Yanf M."/>
            <person name="Daum C."/>
            <person name="Ng V."/>
            <person name="Clum A."/>
            <person name="Ohm R."/>
            <person name="Martin F."/>
            <person name="Silar P."/>
            <person name="Natvig D."/>
            <person name="Lalanne C."/>
            <person name="Gautier V."/>
            <person name="Ament-Velasquez S.L."/>
            <person name="Kruys A."/>
            <person name="Hutchinson M.I."/>
            <person name="Powell A.J."/>
            <person name="Barry K."/>
            <person name="Miller A.N."/>
            <person name="Grigoriev I.V."/>
            <person name="Debuchy R."/>
            <person name="Gladieux P."/>
            <person name="Thoren M.H."/>
            <person name="Johannesson H."/>
        </authorList>
    </citation>
    <scope>NUCLEOTIDE SEQUENCE</scope>
    <source>
        <strain evidence="2">CBS 990.96</strain>
    </source>
</reference>
<dbReference type="AlphaFoldDB" id="A0AAN7BMD3"/>
<dbReference type="InterPro" id="IPR024047">
    <property type="entry name" value="MM3350-like_sf"/>
</dbReference>
<name>A0AAN7BMD3_9PEZI</name>
<sequence>MMYTYDFGDNWEHLMTVEGRAPVTHDFICLSGEGHGVAEDVSSAQGWEALKAAYRAESPSKKQKEKMEWYEKRAVNGDREGLRGDRVKLFELEKVK</sequence>
<evidence type="ECO:0000313" key="3">
    <source>
        <dbReference type="Proteomes" id="UP001301958"/>
    </source>
</evidence>
<dbReference type="Pfam" id="PF07929">
    <property type="entry name" value="PRiA4_ORF3"/>
    <property type="match status" value="1"/>
</dbReference>
<organism evidence="2 3">
    <name type="scientific">Podospora fimiseda</name>
    <dbReference type="NCBI Taxonomy" id="252190"/>
    <lineage>
        <taxon>Eukaryota</taxon>
        <taxon>Fungi</taxon>
        <taxon>Dikarya</taxon>
        <taxon>Ascomycota</taxon>
        <taxon>Pezizomycotina</taxon>
        <taxon>Sordariomycetes</taxon>
        <taxon>Sordariomycetidae</taxon>
        <taxon>Sordariales</taxon>
        <taxon>Podosporaceae</taxon>
        <taxon>Podospora</taxon>
    </lineage>
</organism>
<keyword evidence="3" id="KW-1185">Reference proteome</keyword>
<dbReference type="SUPFAM" id="SSF159941">
    <property type="entry name" value="MM3350-like"/>
    <property type="match status" value="1"/>
</dbReference>
<evidence type="ECO:0000259" key="1">
    <source>
        <dbReference type="Pfam" id="PF07929"/>
    </source>
</evidence>
<accession>A0AAN7BMD3</accession>
<feature type="domain" description="Plasmid pRiA4b Orf3-like" evidence="1">
    <location>
        <begin position="1"/>
        <end position="72"/>
    </location>
</feature>
<proteinExistence type="predicted"/>
<evidence type="ECO:0000313" key="2">
    <source>
        <dbReference type="EMBL" id="KAK4225969.1"/>
    </source>
</evidence>
<comment type="caution">
    <text evidence="2">The sequence shown here is derived from an EMBL/GenBank/DDBJ whole genome shotgun (WGS) entry which is preliminary data.</text>
</comment>
<dbReference type="Proteomes" id="UP001301958">
    <property type="component" value="Unassembled WGS sequence"/>
</dbReference>
<reference evidence="2" key="1">
    <citation type="journal article" date="2023" name="Mol. Phylogenet. Evol.">
        <title>Genome-scale phylogeny and comparative genomics of the fungal order Sordariales.</title>
        <authorList>
            <person name="Hensen N."/>
            <person name="Bonometti L."/>
            <person name="Westerberg I."/>
            <person name="Brannstrom I.O."/>
            <person name="Guillou S."/>
            <person name="Cros-Aarteil S."/>
            <person name="Calhoun S."/>
            <person name="Haridas S."/>
            <person name="Kuo A."/>
            <person name="Mondo S."/>
            <person name="Pangilinan J."/>
            <person name="Riley R."/>
            <person name="LaButti K."/>
            <person name="Andreopoulos B."/>
            <person name="Lipzen A."/>
            <person name="Chen C."/>
            <person name="Yan M."/>
            <person name="Daum C."/>
            <person name="Ng V."/>
            <person name="Clum A."/>
            <person name="Steindorff A."/>
            <person name="Ohm R.A."/>
            <person name="Martin F."/>
            <person name="Silar P."/>
            <person name="Natvig D.O."/>
            <person name="Lalanne C."/>
            <person name="Gautier V."/>
            <person name="Ament-Velasquez S.L."/>
            <person name="Kruys A."/>
            <person name="Hutchinson M.I."/>
            <person name="Powell A.J."/>
            <person name="Barry K."/>
            <person name="Miller A.N."/>
            <person name="Grigoriev I.V."/>
            <person name="Debuchy R."/>
            <person name="Gladieux P."/>
            <person name="Hiltunen Thoren M."/>
            <person name="Johannesson H."/>
        </authorList>
    </citation>
    <scope>NUCLEOTIDE SEQUENCE</scope>
    <source>
        <strain evidence="2">CBS 990.96</strain>
    </source>
</reference>
<gene>
    <name evidence="2" type="ORF">QBC38DRAFT_249065</name>
</gene>